<evidence type="ECO:0000313" key="7">
    <source>
        <dbReference type="Proteomes" id="UP000283993"/>
    </source>
</evidence>
<comment type="similarity">
    <text evidence="1">Belongs to the peptidase S49 family.</text>
</comment>
<evidence type="ECO:0000313" key="6">
    <source>
        <dbReference type="EMBL" id="ROO25539.1"/>
    </source>
</evidence>
<comment type="caution">
    <text evidence="6">The sequence shown here is derived from an EMBL/GenBank/DDBJ whole genome shotgun (WGS) entry which is preliminary data.</text>
</comment>
<dbReference type="PANTHER" id="PTHR42987:SF6">
    <property type="entry name" value="PROTEINASE IV"/>
    <property type="match status" value="1"/>
</dbReference>
<dbReference type="Pfam" id="PF01343">
    <property type="entry name" value="Peptidase_S49"/>
    <property type="match status" value="1"/>
</dbReference>
<dbReference type="EMBL" id="AYKH01000032">
    <property type="protein sequence ID" value="ROO25539.1"/>
    <property type="molecule type" value="Genomic_DNA"/>
</dbReference>
<feature type="domain" description="Peptidase S49" evidence="5">
    <location>
        <begin position="123"/>
        <end position="273"/>
    </location>
</feature>
<evidence type="ECO:0000256" key="1">
    <source>
        <dbReference type="ARBA" id="ARBA00008683"/>
    </source>
</evidence>
<reference evidence="6 7" key="1">
    <citation type="submission" date="2013-10" db="EMBL/GenBank/DDBJ databases">
        <title>Salinisphaera orenii MK-B5 Genome Sequencing.</title>
        <authorList>
            <person name="Lai Q."/>
            <person name="Li C."/>
            <person name="Shao Z."/>
        </authorList>
    </citation>
    <scope>NUCLEOTIDE SEQUENCE [LARGE SCALE GENOMIC DNA]</scope>
    <source>
        <strain evidence="6 7">MK-B5</strain>
    </source>
</reference>
<dbReference type="Proteomes" id="UP000283993">
    <property type="component" value="Unassembled WGS sequence"/>
</dbReference>
<dbReference type="PANTHER" id="PTHR42987">
    <property type="entry name" value="PEPTIDASE S49"/>
    <property type="match status" value="1"/>
</dbReference>
<evidence type="ECO:0000256" key="2">
    <source>
        <dbReference type="ARBA" id="ARBA00022670"/>
    </source>
</evidence>
<accession>A0A423PIX7</accession>
<keyword evidence="7" id="KW-1185">Reference proteome</keyword>
<dbReference type="CDD" id="cd07023">
    <property type="entry name" value="S49_Sppa_N_C"/>
    <property type="match status" value="1"/>
</dbReference>
<name>A0A423PIX7_9GAMM</name>
<organism evidence="6 7">
    <name type="scientific">Salinisphaera orenii MK-B5</name>
    <dbReference type="NCBI Taxonomy" id="856730"/>
    <lineage>
        <taxon>Bacteria</taxon>
        <taxon>Pseudomonadati</taxon>
        <taxon>Pseudomonadota</taxon>
        <taxon>Gammaproteobacteria</taxon>
        <taxon>Salinisphaerales</taxon>
        <taxon>Salinisphaeraceae</taxon>
        <taxon>Salinisphaera</taxon>
    </lineage>
</organism>
<keyword evidence="4" id="KW-0720">Serine protease</keyword>
<dbReference type="InterPro" id="IPR047272">
    <property type="entry name" value="S49_SppA_C"/>
</dbReference>
<evidence type="ECO:0000256" key="3">
    <source>
        <dbReference type="ARBA" id="ARBA00022801"/>
    </source>
</evidence>
<keyword evidence="2" id="KW-0645">Protease</keyword>
<dbReference type="SUPFAM" id="SSF52096">
    <property type="entry name" value="ClpP/crotonase"/>
    <property type="match status" value="1"/>
</dbReference>
<dbReference type="GO" id="GO:0006508">
    <property type="term" value="P:proteolysis"/>
    <property type="evidence" value="ECO:0007669"/>
    <property type="project" value="UniProtKB-KW"/>
</dbReference>
<evidence type="ECO:0000259" key="5">
    <source>
        <dbReference type="Pfam" id="PF01343"/>
    </source>
</evidence>
<dbReference type="NCBIfam" id="TIGR00706">
    <property type="entry name" value="SppA_dom"/>
    <property type="match status" value="1"/>
</dbReference>
<dbReference type="Gene3D" id="6.20.330.10">
    <property type="match status" value="1"/>
</dbReference>
<dbReference type="Gene3D" id="3.90.226.10">
    <property type="entry name" value="2-enoyl-CoA Hydratase, Chain A, domain 1"/>
    <property type="match status" value="1"/>
</dbReference>
<gene>
    <name evidence="6" type="ORF">SAOR_12070</name>
</gene>
<proteinExistence type="inferred from homology"/>
<dbReference type="InterPro" id="IPR029045">
    <property type="entry name" value="ClpP/crotonase-like_dom_sf"/>
</dbReference>
<evidence type="ECO:0000256" key="4">
    <source>
        <dbReference type="ARBA" id="ARBA00022825"/>
    </source>
</evidence>
<dbReference type="RefSeq" id="WP_123631659.1">
    <property type="nucleotide sequence ID" value="NZ_AYKH01000032.1"/>
</dbReference>
<dbReference type="InterPro" id="IPR004635">
    <property type="entry name" value="Pept_S49_SppA"/>
</dbReference>
<dbReference type="PROSITE" id="PS51257">
    <property type="entry name" value="PROKAR_LIPOPROTEIN"/>
    <property type="match status" value="1"/>
</dbReference>
<dbReference type="AlphaFoldDB" id="A0A423PIX7"/>
<sequence>MRPGPRLLRLVGLVSALLALSGCVFVTAPFGNADDALHETTIRGEGSAKILWLPISGFISDTPSRQAFGLIEQPSTLAQVSRALDRAEADDAIRAVVLRIDSPGGTVAAADEIYTRIRRYHEATGVPVIASFGGVAASGGYYVGLAADTLIAQPTTITGSIGVILVGVNTAGLLDKLGIENQSYTSGPHKDILSPLRPATAEERAIVQRVVDSLFARFVDVLERRRPDLDRAHLDTITDGRILAAPDARELGLVDTIGHIDDVIDIARERAGVDNARVIRYYRGGHAPATLSAGLASVAPQAELGPAGSAFERWLAHSTGPQPLYLWRGAELR</sequence>
<protein>
    <submittedName>
        <fullName evidence="6">Signal peptide peptidase SppA</fullName>
    </submittedName>
</protein>
<dbReference type="InterPro" id="IPR002142">
    <property type="entry name" value="Peptidase_S49"/>
</dbReference>
<dbReference type="GO" id="GO:0008236">
    <property type="term" value="F:serine-type peptidase activity"/>
    <property type="evidence" value="ECO:0007669"/>
    <property type="project" value="UniProtKB-KW"/>
</dbReference>
<keyword evidence="3" id="KW-0378">Hydrolase</keyword>